<feature type="domain" description="Endonuclease/exonuclease/phosphatase" evidence="1">
    <location>
        <begin position="7"/>
        <end position="223"/>
    </location>
</feature>
<dbReference type="Gene3D" id="3.60.10.10">
    <property type="entry name" value="Endonuclease/exonuclease/phosphatase"/>
    <property type="match status" value="1"/>
</dbReference>
<accession>A0A1H5S8R8</accession>
<keyword evidence="2" id="KW-0269">Exonuclease</keyword>
<proteinExistence type="predicted"/>
<keyword evidence="3" id="KW-1185">Reference proteome</keyword>
<dbReference type="EMBL" id="FNVO01000001">
    <property type="protein sequence ID" value="SEF46850.1"/>
    <property type="molecule type" value="Genomic_DNA"/>
</dbReference>
<dbReference type="SUPFAM" id="SSF56219">
    <property type="entry name" value="DNase I-like"/>
    <property type="match status" value="1"/>
</dbReference>
<reference evidence="3" key="1">
    <citation type="submission" date="2016-10" db="EMBL/GenBank/DDBJ databases">
        <authorList>
            <person name="Varghese N."/>
            <person name="Submissions S."/>
        </authorList>
    </citation>
    <scope>NUCLEOTIDE SEQUENCE [LARGE SCALE GENOMIC DNA]</scope>
    <source>
        <strain evidence="3">DSM 43163</strain>
    </source>
</reference>
<evidence type="ECO:0000313" key="2">
    <source>
        <dbReference type="EMBL" id="SEF46850.1"/>
    </source>
</evidence>
<keyword evidence="2" id="KW-0255">Endonuclease</keyword>
<sequence>MTTVRALSYNIRSLRDDRAALMRVIRACDADLVCLQEAPRLLNWRARRRALAARTGLTPAAGRRPAGLAVLAGPRARRVHAEYHLLTRIPGLHRRGLALAVLEIDGARVIAACTHLDLAEDARRTHTAEVIGLLERARRRFQAPVVLGGDINEEPGGPSWDLLTSVFTDAYAAAPRGPAPTFSARRPRRRIDAIFTDPGIEVIGCGVPSDAAPPADYTRATDHLPVLADLRLPNEPQN</sequence>
<dbReference type="GO" id="GO:0004519">
    <property type="term" value="F:endonuclease activity"/>
    <property type="evidence" value="ECO:0007669"/>
    <property type="project" value="UniProtKB-KW"/>
</dbReference>
<keyword evidence="2" id="KW-0540">Nuclease</keyword>
<evidence type="ECO:0000259" key="1">
    <source>
        <dbReference type="Pfam" id="PF03372"/>
    </source>
</evidence>
<dbReference type="RefSeq" id="WP_103935601.1">
    <property type="nucleotide sequence ID" value="NZ_FNVO01000001.1"/>
</dbReference>
<dbReference type="Pfam" id="PF03372">
    <property type="entry name" value="Exo_endo_phos"/>
    <property type="match status" value="1"/>
</dbReference>
<keyword evidence="2" id="KW-0378">Hydrolase</keyword>
<evidence type="ECO:0000313" key="3">
    <source>
        <dbReference type="Proteomes" id="UP000236723"/>
    </source>
</evidence>
<dbReference type="GO" id="GO:0016020">
    <property type="term" value="C:membrane"/>
    <property type="evidence" value="ECO:0007669"/>
    <property type="project" value="GOC"/>
</dbReference>
<protein>
    <submittedName>
        <fullName evidence="2">Metal-dependent hydrolase, endonuclease/exonuclease/phosphatase family</fullName>
    </submittedName>
</protein>
<gene>
    <name evidence="2" type="ORF">SAMN04489712_101114</name>
</gene>
<dbReference type="InterPro" id="IPR005135">
    <property type="entry name" value="Endo/exonuclease/phosphatase"/>
</dbReference>
<dbReference type="PANTHER" id="PTHR14859">
    <property type="entry name" value="CALCOFLUOR WHITE HYPERSENSITIVE PROTEIN PRECURSOR"/>
    <property type="match status" value="1"/>
</dbReference>
<dbReference type="InterPro" id="IPR036691">
    <property type="entry name" value="Endo/exonu/phosph_ase_sf"/>
</dbReference>
<dbReference type="GO" id="GO:0004527">
    <property type="term" value="F:exonuclease activity"/>
    <property type="evidence" value="ECO:0007669"/>
    <property type="project" value="UniProtKB-KW"/>
</dbReference>
<name>A0A1H5S8R8_9ACTN</name>
<organism evidence="2 3">
    <name type="scientific">Thermomonospora echinospora</name>
    <dbReference type="NCBI Taxonomy" id="1992"/>
    <lineage>
        <taxon>Bacteria</taxon>
        <taxon>Bacillati</taxon>
        <taxon>Actinomycetota</taxon>
        <taxon>Actinomycetes</taxon>
        <taxon>Streptosporangiales</taxon>
        <taxon>Thermomonosporaceae</taxon>
        <taxon>Thermomonospora</taxon>
    </lineage>
</organism>
<dbReference type="GO" id="GO:0006506">
    <property type="term" value="P:GPI anchor biosynthetic process"/>
    <property type="evidence" value="ECO:0007669"/>
    <property type="project" value="TreeGrafter"/>
</dbReference>
<dbReference type="Proteomes" id="UP000236723">
    <property type="component" value="Unassembled WGS sequence"/>
</dbReference>
<dbReference type="AlphaFoldDB" id="A0A1H5S8R8"/>
<dbReference type="PANTHER" id="PTHR14859:SF15">
    <property type="entry name" value="ENDONUCLEASE_EXONUCLEASE_PHOSPHATASE DOMAIN-CONTAINING PROTEIN"/>
    <property type="match status" value="1"/>
</dbReference>
<dbReference type="InterPro" id="IPR051916">
    <property type="entry name" value="GPI-anchor_lipid_remodeler"/>
</dbReference>
<dbReference type="OrthoDB" id="3820230at2"/>